<sequence length="256" mass="26636">MTDTASAATDPGSARGDREIVIYPDSDVLAAATAARLITALSDIQATGRVPAIALTGGGVGTATLRQVAASSARAAVDWRNVDFYWSDERFVPEDSDDRNAKGAREALLAVVDADPERIYEMAPSDGEFGTDIDAAARGYTEQLPEKFDIVMLGMGPEGHMASLFPDTDAVRDTSTGAIAVRDSPKPPPERISLTLPAIRTADEVWFIVGGPDKAPAVAQAVAGGDPVALPARGATGSRVTRWLLDADAASDVNAG</sequence>
<comment type="pathway">
    <text evidence="3 7">Carbohydrate degradation; pentose phosphate pathway; D-ribulose 5-phosphate from D-glucose 6-phosphate (oxidative stage): step 2/3.</text>
</comment>
<dbReference type="InterPro" id="IPR005900">
    <property type="entry name" value="6-phosphogluconolactonase_DevB"/>
</dbReference>
<evidence type="ECO:0000256" key="3">
    <source>
        <dbReference type="ARBA" id="ARBA00004961"/>
    </source>
</evidence>
<evidence type="ECO:0000259" key="8">
    <source>
        <dbReference type="Pfam" id="PF01182"/>
    </source>
</evidence>
<evidence type="ECO:0000256" key="6">
    <source>
        <dbReference type="ARBA" id="ARBA00020337"/>
    </source>
</evidence>
<dbReference type="AlphaFoldDB" id="A0A849A700"/>
<reference evidence="9 10" key="1">
    <citation type="submission" date="2020-05" db="EMBL/GenBank/DDBJ databases">
        <title>Nakamurella sp. DB0629 isolated from air conditioner.</title>
        <authorList>
            <person name="Kim D.H."/>
            <person name="Kim D.-U."/>
        </authorList>
    </citation>
    <scope>NUCLEOTIDE SEQUENCE [LARGE SCALE GENOMIC DNA]</scope>
    <source>
        <strain evidence="9 10">DB0629</strain>
    </source>
</reference>
<dbReference type="UniPathway" id="UPA00115">
    <property type="reaction ID" value="UER00409"/>
</dbReference>
<dbReference type="Proteomes" id="UP000562984">
    <property type="component" value="Unassembled WGS sequence"/>
</dbReference>
<evidence type="ECO:0000313" key="10">
    <source>
        <dbReference type="Proteomes" id="UP000562984"/>
    </source>
</evidence>
<evidence type="ECO:0000256" key="4">
    <source>
        <dbReference type="ARBA" id="ARBA00010662"/>
    </source>
</evidence>
<proteinExistence type="inferred from homology"/>
<dbReference type="PANTHER" id="PTHR11054:SF0">
    <property type="entry name" value="6-PHOSPHOGLUCONOLACTONASE"/>
    <property type="match status" value="1"/>
</dbReference>
<dbReference type="CDD" id="cd01400">
    <property type="entry name" value="6PGL"/>
    <property type="match status" value="1"/>
</dbReference>
<dbReference type="GO" id="GO:0017057">
    <property type="term" value="F:6-phosphogluconolactonase activity"/>
    <property type="evidence" value="ECO:0007669"/>
    <property type="project" value="UniProtKB-UniRule"/>
</dbReference>
<dbReference type="InterPro" id="IPR006148">
    <property type="entry name" value="Glc/Gal-6P_isomerase"/>
</dbReference>
<comment type="function">
    <text evidence="2 7">Hydrolysis of 6-phosphogluconolactone to 6-phosphogluconate.</text>
</comment>
<dbReference type="EC" id="3.1.1.31" evidence="5 7"/>
<dbReference type="GO" id="GO:0006098">
    <property type="term" value="P:pentose-phosphate shunt"/>
    <property type="evidence" value="ECO:0007669"/>
    <property type="project" value="UniProtKB-UniPathway"/>
</dbReference>
<gene>
    <name evidence="7 9" type="primary">pgl</name>
    <name evidence="9" type="ORF">HKD39_00800</name>
</gene>
<evidence type="ECO:0000313" key="9">
    <source>
        <dbReference type="EMBL" id="NNG34280.1"/>
    </source>
</evidence>
<comment type="catalytic activity">
    <reaction evidence="1 7">
        <text>6-phospho-D-glucono-1,5-lactone + H2O = 6-phospho-D-gluconate + H(+)</text>
        <dbReference type="Rhea" id="RHEA:12556"/>
        <dbReference type="ChEBI" id="CHEBI:15377"/>
        <dbReference type="ChEBI" id="CHEBI:15378"/>
        <dbReference type="ChEBI" id="CHEBI:57955"/>
        <dbReference type="ChEBI" id="CHEBI:58759"/>
        <dbReference type="EC" id="3.1.1.31"/>
    </reaction>
</comment>
<dbReference type="RefSeq" id="WP_171197944.1">
    <property type="nucleotide sequence ID" value="NZ_JABEND010000001.1"/>
</dbReference>
<feature type="domain" description="Glucosamine/galactosamine-6-phosphate isomerase" evidence="8">
    <location>
        <begin position="24"/>
        <end position="240"/>
    </location>
</feature>
<name>A0A849A700_9ACTN</name>
<evidence type="ECO:0000256" key="2">
    <source>
        <dbReference type="ARBA" id="ARBA00002681"/>
    </source>
</evidence>
<comment type="similarity">
    <text evidence="4 7">Belongs to the glucosamine/galactosamine-6-phosphate isomerase family. 6-phosphogluconolactonase subfamily.</text>
</comment>
<dbReference type="GO" id="GO:0005975">
    <property type="term" value="P:carbohydrate metabolic process"/>
    <property type="evidence" value="ECO:0007669"/>
    <property type="project" value="UniProtKB-UniRule"/>
</dbReference>
<dbReference type="Pfam" id="PF01182">
    <property type="entry name" value="Glucosamine_iso"/>
    <property type="match status" value="1"/>
</dbReference>
<dbReference type="InterPro" id="IPR039104">
    <property type="entry name" value="6PGL"/>
</dbReference>
<evidence type="ECO:0000256" key="5">
    <source>
        <dbReference type="ARBA" id="ARBA00013198"/>
    </source>
</evidence>
<dbReference type="EMBL" id="JABEND010000001">
    <property type="protein sequence ID" value="NNG34280.1"/>
    <property type="molecule type" value="Genomic_DNA"/>
</dbReference>
<dbReference type="Gene3D" id="3.40.50.1360">
    <property type="match status" value="1"/>
</dbReference>
<dbReference type="PANTHER" id="PTHR11054">
    <property type="entry name" value="6-PHOSPHOGLUCONOLACTONASE"/>
    <property type="match status" value="1"/>
</dbReference>
<dbReference type="NCBIfam" id="TIGR01198">
    <property type="entry name" value="pgl"/>
    <property type="match status" value="1"/>
</dbReference>
<evidence type="ECO:0000256" key="7">
    <source>
        <dbReference type="RuleBase" id="RU365095"/>
    </source>
</evidence>
<dbReference type="SUPFAM" id="SSF100950">
    <property type="entry name" value="NagB/RpiA/CoA transferase-like"/>
    <property type="match status" value="1"/>
</dbReference>
<keyword evidence="10" id="KW-1185">Reference proteome</keyword>
<accession>A0A849A700</accession>
<evidence type="ECO:0000256" key="1">
    <source>
        <dbReference type="ARBA" id="ARBA00000832"/>
    </source>
</evidence>
<dbReference type="InterPro" id="IPR037171">
    <property type="entry name" value="NagB/RpiA_transferase-like"/>
</dbReference>
<protein>
    <recommendedName>
        <fullName evidence="6 7">6-phosphogluconolactonase</fullName>
        <shortName evidence="7">6PGL</shortName>
        <ecNumber evidence="5 7">3.1.1.31</ecNumber>
    </recommendedName>
</protein>
<keyword evidence="7 9" id="KW-0378">Hydrolase</keyword>
<organism evidence="9 10">
    <name type="scientific">Nakamurella aerolata</name>
    <dbReference type="NCBI Taxonomy" id="1656892"/>
    <lineage>
        <taxon>Bacteria</taxon>
        <taxon>Bacillati</taxon>
        <taxon>Actinomycetota</taxon>
        <taxon>Actinomycetes</taxon>
        <taxon>Nakamurellales</taxon>
        <taxon>Nakamurellaceae</taxon>
        <taxon>Nakamurella</taxon>
    </lineage>
</organism>
<comment type="caution">
    <text evidence="9">The sequence shown here is derived from an EMBL/GenBank/DDBJ whole genome shotgun (WGS) entry which is preliminary data.</text>
</comment>